<gene>
    <name evidence="4" type="ORF">AADG42_00265</name>
</gene>
<dbReference type="GO" id="GO:0003677">
    <property type="term" value="F:DNA binding"/>
    <property type="evidence" value="ECO:0007669"/>
    <property type="project" value="UniProtKB-KW"/>
</dbReference>
<dbReference type="Pfam" id="PF08220">
    <property type="entry name" value="HTH_DeoR"/>
    <property type="match status" value="1"/>
</dbReference>
<dbReference type="InterPro" id="IPR037171">
    <property type="entry name" value="NagB/RpiA_transferase-like"/>
</dbReference>
<evidence type="ECO:0000313" key="5">
    <source>
        <dbReference type="Proteomes" id="UP001442841"/>
    </source>
</evidence>
<evidence type="ECO:0000256" key="2">
    <source>
        <dbReference type="ARBA" id="ARBA00023163"/>
    </source>
</evidence>
<dbReference type="PRINTS" id="PR00037">
    <property type="entry name" value="HTHLACR"/>
</dbReference>
<keyword evidence="2" id="KW-0804">Transcription</keyword>
<dbReference type="SMART" id="SM00420">
    <property type="entry name" value="HTH_DEOR"/>
    <property type="match status" value="1"/>
</dbReference>
<reference evidence="4 5" key="1">
    <citation type="submission" date="2024-04" db="EMBL/GenBank/DDBJ databases">
        <title>Isolation of an actinomycete strain from pig manure.</title>
        <authorList>
            <person name="Gong T."/>
            <person name="Yu Z."/>
            <person name="An M."/>
            <person name="Wei C."/>
            <person name="Yang W."/>
            <person name="Liu L."/>
        </authorList>
    </citation>
    <scope>NUCLEOTIDE SEQUENCE [LARGE SCALE GENOMIC DNA]</scope>
    <source>
        <strain evidence="4 5">ZF39</strain>
    </source>
</reference>
<evidence type="ECO:0000313" key="4">
    <source>
        <dbReference type="EMBL" id="XAN09357.1"/>
    </source>
</evidence>
<dbReference type="Pfam" id="PF00455">
    <property type="entry name" value="DeoRC"/>
    <property type="match status" value="1"/>
</dbReference>
<protein>
    <submittedName>
        <fullName evidence="4">DeoR/GlpR family DNA-binding transcription regulator</fullName>
    </submittedName>
</protein>
<keyword evidence="5" id="KW-1185">Reference proteome</keyword>
<name>A0ABZ3FVF1_9ACTN</name>
<dbReference type="SMART" id="SM01134">
    <property type="entry name" value="DeoRC"/>
    <property type="match status" value="1"/>
</dbReference>
<dbReference type="RefSeq" id="WP_425310806.1">
    <property type="nucleotide sequence ID" value="NZ_CP154795.1"/>
</dbReference>
<dbReference type="InterPro" id="IPR001034">
    <property type="entry name" value="DeoR_HTH"/>
</dbReference>
<dbReference type="Gene3D" id="3.40.50.1360">
    <property type="match status" value="1"/>
</dbReference>
<dbReference type="InterPro" id="IPR014036">
    <property type="entry name" value="DeoR-like_C"/>
</dbReference>
<sequence length="252" mass="26713">MYAEERRSALVDFARTDGRITVTLAADRFNVTPETIRRDLEVLDRQGVLRRVHGGAVLAESLNLGDRSISDRDAVASAEKERIALAALGQLPEPGAAIIVDAGTTTGRLARILSNDFVVVTNSLPAAQSISINRPHADVRVVGGRVRGITQAVVGSPAEFARLRVDVAFIGTNGISAAHGFSTPDLDEAAMKEAMVRAAEKVVVLADSRKLGVETTVSFAPLSAVDVLITDSGITDNQHQRITDEGIEVVVA</sequence>
<dbReference type="SUPFAM" id="SSF46785">
    <property type="entry name" value="Winged helix' DNA-binding domain"/>
    <property type="match status" value="1"/>
</dbReference>
<dbReference type="EMBL" id="CP154795">
    <property type="protein sequence ID" value="XAN09357.1"/>
    <property type="molecule type" value="Genomic_DNA"/>
</dbReference>
<dbReference type="PROSITE" id="PS51000">
    <property type="entry name" value="HTH_DEOR_2"/>
    <property type="match status" value="1"/>
</dbReference>
<dbReference type="InterPro" id="IPR036390">
    <property type="entry name" value="WH_DNA-bd_sf"/>
</dbReference>
<feature type="domain" description="HTH deoR-type" evidence="3">
    <location>
        <begin position="3"/>
        <end position="58"/>
    </location>
</feature>
<keyword evidence="4" id="KW-0238">DNA-binding</keyword>
<evidence type="ECO:0000256" key="1">
    <source>
        <dbReference type="ARBA" id="ARBA00023015"/>
    </source>
</evidence>
<dbReference type="PANTHER" id="PTHR30363">
    <property type="entry name" value="HTH-TYPE TRANSCRIPTIONAL REGULATOR SRLR-RELATED"/>
    <property type="match status" value="1"/>
</dbReference>
<proteinExistence type="predicted"/>
<accession>A0ABZ3FVF1</accession>
<organism evidence="4 5">
    <name type="scientific">Ammonicoccus fulvus</name>
    <dbReference type="NCBI Taxonomy" id="3138240"/>
    <lineage>
        <taxon>Bacteria</taxon>
        <taxon>Bacillati</taxon>
        <taxon>Actinomycetota</taxon>
        <taxon>Actinomycetes</taxon>
        <taxon>Propionibacteriales</taxon>
        <taxon>Propionibacteriaceae</taxon>
        <taxon>Ammonicoccus</taxon>
    </lineage>
</organism>
<dbReference type="SUPFAM" id="SSF100950">
    <property type="entry name" value="NagB/RpiA/CoA transferase-like"/>
    <property type="match status" value="1"/>
</dbReference>
<dbReference type="Proteomes" id="UP001442841">
    <property type="component" value="Chromosome"/>
</dbReference>
<evidence type="ECO:0000259" key="3">
    <source>
        <dbReference type="PROSITE" id="PS51000"/>
    </source>
</evidence>
<keyword evidence="1" id="KW-0805">Transcription regulation</keyword>
<dbReference type="InterPro" id="IPR050313">
    <property type="entry name" value="Carb_Metab_HTH_regulators"/>
</dbReference>
<dbReference type="PANTHER" id="PTHR30363:SF44">
    <property type="entry name" value="AGA OPERON TRANSCRIPTIONAL REPRESSOR-RELATED"/>
    <property type="match status" value="1"/>
</dbReference>